<dbReference type="InterPro" id="IPR013087">
    <property type="entry name" value="Znf_C2H2_type"/>
</dbReference>
<name>A0ABR0TBX9_AURPU</name>
<dbReference type="InterPro" id="IPR036236">
    <property type="entry name" value="Znf_C2H2_sf"/>
</dbReference>
<dbReference type="PROSITE" id="PS00028">
    <property type="entry name" value="ZINC_FINGER_C2H2_1"/>
    <property type="match status" value="1"/>
</dbReference>
<keyword evidence="1" id="KW-0862">Zinc</keyword>
<dbReference type="PROSITE" id="PS50157">
    <property type="entry name" value="ZINC_FINGER_C2H2_2"/>
    <property type="match status" value="1"/>
</dbReference>
<evidence type="ECO:0000259" key="3">
    <source>
        <dbReference type="PROSITE" id="PS50157"/>
    </source>
</evidence>
<proteinExistence type="predicted"/>
<sequence>MRDQKLYDAPFDMAHRRIANLSIDTNTFHGQSTLMSPPESANSARRSSYDMNFHHTPLSTYHPNTPVHFSGQDMYNVLSSDKLKMTFQQFPPSPVDFTQGQQDYGTACNSPTWTASMSFAQKSEVDTSFYHDSSTLLSTDQDWNSSTMSHYSSVDYAPDPNSLFMLPSQDTSASFMTDVDSSHHEELPTFIAPSQAVHRPELVDYNMSISGWGGLHTPMHDSNMLHSSSPSEFSPVTPPTLDCSLDSSYIKSEISPSSSVYGYTARSSLSKKGRKMSKADKRRSICKNVTVSNSNTSITLMTDEQSEIFQALDEEDRKNFSAGKKSYTCKFKDCQQKFARSEHCKRHETKHADEYPYECYICHFRLDPDEPKSQCRVGKKNNGKQNRNDNSRSHHWTHVKAYLVSNDPLVRERNRRINKKSKGRNYPISPEQMYQLVRGRDSPEQQEVVLKFLNGEAGKELGIHILWEDKGCPVVLCQQTLGVEGCGMCRSKQGKEKNKE</sequence>
<feature type="domain" description="C2H2-type" evidence="3">
    <location>
        <begin position="327"/>
        <end position="356"/>
    </location>
</feature>
<comment type="caution">
    <text evidence="4">The sequence shown here is derived from an EMBL/GenBank/DDBJ whole genome shotgun (WGS) entry which is preliminary data.</text>
</comment>
<accession>A0ABR0TBX9</accession>
<dbReference type="Gene3D" id="3.30.160.60">
    <property type="entry name" value="Classic Zinc Finger"/>
    <property type="match status" value="1"/>
</dbReference>
<reference evidence="4 5" key="1">
    <citation type="submission" date="2023-11" db="EMBL/GenBank/DDBJ databases">
        <title>Draft genome sequence and annotation of the polyextremotolerant black yeast-like fungus Aureobasidium pullulans NRRL 62042.</title>
        <authorList>
            <person name="Dielentheis-Frenken M.R.E."/>
            <person name="Wibberg D."/>
            <person name="Blank L.M."/>
            <person name="Tiso T."/>
        </authorList>
    </citation>
    <scope>NUCLEOTIDE SEQUENCE [LARGE SCALE GENOMIC DNA]</scope>
    <source>
        <strain evidence="4 5">NRRL 62042</strain>
    </source>
</reference>
<dbReference type="EMBL" id="JASGXD010000013">
    <property type="protein sequence ID" value="KAK6001952.1"/>
    <property type="molecule type" value="Genomic_DNA"/>
</dbReference>
<keyword evidence="1" id="KW-0863">Zinc-finger</keyword>
<evidence type="ECO:0000313" key="4">
    <source>
        <dbReference type="EMBL" id="KAK6001952.1"/>
    </source>
</evidence>
<keyword evidence="5" id="KW-1185">Reference proteome</keyword>
<dbReference type="SUPFAM" id="SSF57667">
    <property type="entry name" value="beta-beta-alpha zinc fingers"/>
    <property type="match status" value="1"/>
</dbReference>
<evidence type="ECO:0000256" key="2">
    <source>
        <dbReference type="SAM" id="MobiDB-lite"/>
    </source>
</evidence>
<feature type="region of interest" description="Disordered" evidence="2">
    <location>
        <begin position="373"/>
        <end position="394"/>
    </location>
</feature>
<dbReference type="Proteomes" id="UP001341245">
    <property type="component" value="Unassembled WGS sequence"/>
</dbReference>
<evidence type="ECO:0000256" key="1">
    <source>
        <dbReference type="PROSITE-ProRule" id="PRU00042"/>
    </source>
</evidence>
<keyword evidence="1" id="KW-0479">Metal-binding</keyword>
<organism evidence="4 5">
    <name type="scientific">Aureobasidium pullulans</name>
    <name type="common">Black yeast</name>
    <name type="synonym">Pullularia pullulans</name>
    <dbReference type="NCBI Taxonomy" id="5580"/>
    <lineage>
        <taxon>Eukaryota</taxon>
        <taxon>Fungi</taxon>
        <taxon>Dikarya</taxon>
        <taxon>Ascomycota</taxon>
        <taxon>Pezizomycotina</taxon>
        <taxon>Dothideomycetes</taxon>
        <taxon>Dothideomycetidae</taxon>
        <taxon>Dothideales</taxon>
        <taxon>Saccotheciaceae</taxon>
        <taxon>Aureobasidium</taxon>
    </lineage>
</organism>
<gene>
    <name evidence="4" type="ORF">QM012_002442</name>
</gene>
<protein>
    <recommendedName>
        <fullName evidence="3">C2H2-type domain-containing protein</fullName>
    </recommendedName>
</protein>
<evidence type="ECO:0000313" key="5">
    <source>
        <dbReference type="Proteomes" id="UP001341245"/>
    </source>
</evidence>